<dbReference type="CDD" id="cd19531">
    <property type="entry name" value="LCL_NRPS-like"/>
    <property type="match status" value="1"/>
</dbReference>
<dbReference type="GO" id="GO:0005829">
    <property type="term" value="C:cytosol"/>
    <property type="evidence" value="ECO:0007669"/>
    <property type="project" value="TreeGrafter"/>
</dbReference>
<dbReference type="Pfam" id="PF00668">
    <property type="entry name" value="Condensation"/>
    <property type="match status" value="1"/>
</dbReference>
<dbReference type="Gene3D" id="3.30.559.30">
    <property type="entry name" value="Nonribosomal peptide synthetase, condensation domain"/>
    <property type="match status" value="1"/>
</dbReference>
<sequence>MSTFFASPTLQSLADAVNACFSQGDSVHLSIPRVSRDGPLDLSYAQQRLWFLAKFDPASDSYHVNRAFRLHGALDLASLQKALDSLYDRHESLRCAFPTVDGQAQLQILPFNDVLPFVILDVRHEQDQDFVLKQATLQEAVAPFDMERGPLVRARLIRLSEDQYVLLITMHHIITDGWSMGVMLRELNKLYNAYSSGLPNPLDPLPIQYPDYAAWQRQQLTQDTLRDQAEYWRKTLSGAPAFIELPTDRPRPPQQSFAGASVPIHFNTQLTSALKSTSHKHGVTMFMTTLAAWSAVLSRLSGQDDIVI</sequence>
<name>A0A9P6IP73_MORAP</name>
<dbReference type="PANTHER" id="PTHR45527:SF1">
    <property type="entry name" value="FATTY ACID SYNTHASE"/>
    <property type="match status" value="1"/>
</dbReference>
<dbReference type="FunFam" id="3.30.559.10:FF:000012">
    <property type="entry name" value="Non-ribosomal peptide synthetase"/>
    <property type="match status" value="1"/>
</dbReference>
<dbReference type="SUPFAM" id="SSF52777">
    <property type="entry name" value="CoA-dependent acyltransferases"/>
    <property type="match status" value="2"/>
</dbReference>
<evidence type="ECO:0000259" key="1">
    <source>
        <dbReference type="Pfam" id="PF00668"/>
    </source>
</evidence>
<dbReference type="Proteomes" id="UP000738359">
    <property type="component" value="Unassembled WGS sequence"/>
</dbReference>
<dbReference type="InterPro" id="IPR001242">
    <property type="entry name" value="Condensation_dom"/>
</dbReference>
<gene>
    <name evidence="2" type="ORF">BGZ70_005854</name>
</gene>
<accession>A0A9P6IP73</accession>
<evidence type="ECO:0000313" key="2">
    <source>
        <dbReference type="EMBL" id="KAF9943508.1"/>
    </source>
</evidence>
<feature type="domain" description="Condensation" evidence="1">
    <location>
        <begin position="41"/>
        <end position="308"/>
    </location>
</feature>
<dbReference type="GO" id="GO:0044550">
    <property type="term" value="P:secondary metabolite biosynthetic process"/>
    <property type="evidence" value="ECO:0007669"/>
    <property type="project" value="TreeGrafter"/>
</dbReference>
<dbReference type="GO" id="GO:0043041">
    <property type="term" value="P:amino acid activation for nonribosomal peptide biosynthetic process"/>
    <property type="evidence" value="ECO:0007669"/>
    <property type="project" value="TreeGrafter"/>
</dbReference>
<dbReference type="OrthoDB" id="416786at2759"/>
<dbReference type="EMBL" id="JAAAHY010003179">
    <property type="protein sequence ID" value="KAF9943508.1"/>
    <property type="molecule type" value="Genomic_DNA"/>
</dbReference>
<reference evidence="2" key="1">
    <citation type="journal article" date="2020" name="Fungal Divers.">
        <title>Resolving the Mortierellaceae phylogeny through synthesis of multi-gene phylogenetics and phylogenomics.</title>
        <authorList>
            <person name="Vandepol N."/>
            <person name="Liber J."/>
            <person name="Desiro A."/>
            <person name="Na H."/>
            <person name="Kennedy M."/>
            <person name="Barry K."/>
            <person name="Grigoriev I.V."/>
            <person name="Miller A.N."/>
            <person name="O'Donnell K."/>
            <person name="Stajich J.E."/>
            <person name="Bonito G."/>
        </authorList>
    </citation>
    <scope>NUCLEOTIDE SEQUENCE</scope>
    <source>
        <strain evidence="2">CK1249</strain>
    </source>
</reference>
<dbReference type="PANTHER" id="PTHR45527">
    <property type="entry name" value="NONRIBOSOMAL PEPTIDE SYNTHETASE"/>
    <property type="match status" value="1"/>
</dbReference>
<keyword evidence="3" id="KW-1185">Reference proteome</keyword>
<organism evidence="2 3">
    <name type="scientific">Mortierella alpina</name>
    <name type="common">Oleaginous fungus</name>
    <name type="synonym">Mortierella renispora</name>
    <dbReference type="NCBI Taxonomy" id="64518"/>
    <lineage>
        <taxon>Eukaryota</taxon>
        <taxon>Fungi</taxon>
        <taxon>Fungi incertae sedis</taxon>
        <taxon>Mucoromycota</taxon>
        <taxon>Mortierellomycotina</taxon>
        <taxon>Mortierellomycetes</taxon>
        <taxon>Mortierellales</taxon>
        <taxon>Mortierellaceae</taxon>
        <taxon>Mortierella</taxon>
    </lineage>
</organism>
<feature type="non-terminal residue" evidence="2">
    <location>
        <position position="308"/>
    </location>
</feature>
<dbReference type="GO" id="GO:0003824">
    <property type="term" value="F:catalytic activity"/>
    <property type="evidence" value="ECO:0007669"/>
    <property type="project" value="InterPro"/>
</dbReference>
<protein>
    <recommendedName>
        <fullName evidence="1">Condensation domain-containing protein</fullName>
    </recommendedName>
</protein>
<comment type="caution">
    <text evidence="2">The sequence shown here is derived from an EMBL/GenBank/DDBJ whole genome shotgun (WGS) entry which is preliminary data.</text>
</comment>
<evidence type="ECO:0000313" key="3">
    <source>
        <dbReference type="Proteomes" id="UP000738359"/>
    </source>
</evidence>
<proteinExistence type="predicted"/>
<dbReference type="AlphaFoldDB" id="A0A9P6IP73"/>
<dbReference type="InterPro" id="IPR023213">
    <property type="entry name" value="CAT-like_dom_sf"/>
</dbReference>
<dbReference type="Gene3D" id="3.30.559.10">
    <property type="entry name" value="Chloramphenicol acetyltransferase-like domain"/>
    <property type="match status" value="1"/>
</dbReference>
<dbReference type="GO" id="GO:0031177">
    <property type="term" value="F:phosphopantetheine binding"/>
    <property type="evidence" value="ECO:0007669"/>
    <property type="project" value="TreeGrafter"/>
</dbReference>